<evidence type="ECO:0000313" key="2">
    <source>
        <dbReference type="Proteomes" id="UP000067448"/>
    </source>
</evidence>
<sequence>MSGANKDVGGGTWTYGTELVKDGKRCYSQYFHGSKGHAARAKIANGSDYDHANAGVTAKASSTAGAAYTCYTYWSKD</sequence>
<dbReference type="Pfam" id="PF09683">
    <property type="entry name" value="Lactococcin_972"/>
    <property type="match status" value="1"/>
</dbReference>
<name>A0A100JXN5_STRSC</name>
<dbReference type="EMBL" id="BCMM01000061">
    <property type="protein sequence ID" value="GAQ67591.1"/>
    <property type="molecule type" value="Genomic_DNA"/>
</dbReference>
<proteinExistence type="predicted"/>
<dbReference type="Proteomes" id="UP000067448">
    <property type="component" value="Unassembled WGS sequence"/>
</dbReference>
<reference evidence="2" key="1">
    <citation type="submission" date="2015-11" db="EMBL/GenBank/DDBJ databases">
        <authorList>
            <consortium name="Cross-ministerial Strategic Innovation Promotion Program (SIP) consortium"/>
            <person name="Tomihama T."/>
            <person name="Ikenaga M."/>
            <person name="Sakai M."/>
            <person name="Okubo T."/>
            <person name="Ikeda S."/>
        </authorList>
    </citation>
    <scope>NUCLEOTIDE SEQUENCE [LARGE SCALE GENOMIC DNA]</scope>
    <source>
        <strain evidence="2">S58</strain>
    </source>
</reference>
<protein>
    <submittedName>
        <fullName evidence="1">Bacteriocin (Lactococcin_972)</fullName>
    </submittedName>
</protein>
<dbReference type="InterPro" id="IPR006540">
    <property type="entry name" value="Lactococcin_972"/>
</dbReference>
<comment type="caution">
    <text evidence="1">The sequence shown here is derived from an EMBL/GenBank/DDBJ whole genome shotgun (WGS) entry which is preliminary data.</text>
</comment>
<organism evidence="1 2">
    <name type="scientific">Streptomyces scabiei</name>
    <dbReference type="NCBI Taxonomy" id="1930"/>
    <lineage>
        <taxon>Bacteria</taxon>
        <taxon>Bacillati</taxon>
        <taxon>Actinomycetota</taxon>
        <taxon>Actinomycetes</taxon>
        <taxon>Kitasatosporales</taxon>
        <taxon>Streptomycetaceae</taxon>
        <taxon>Streptomyces</taxon>
    </lineage>
</organism>
<accession>A0A100JXN5</accession>
<dbReference type="RefSeq" id="WP_159056172.1">
    <property type="nucleotide sequence ID" value="NZ_BCMM01000061.1"/>
</dbReference>
<dbReference type="Gene3D" id="2.60.40.2850">
    <property type="match status" value="1"/>
</dbReference>
<reference evidence="1 2" key="2">
    <citation type="journal article" date="2016" name="Genome Announc.">
        <title>Draft Genome Sequences of Streptomyces scabiei S58, Streptomyces turgidiscabies T45, and Streptomyces acidiscabies a10, the Pathogens of Potato Common Scab, Isolated in Japan.</title>
        <authorList>
            <person name="Tomihama T."/>
            <person name="Nishi Y."/>
            <person name="Sakai M."/>
            <person name="Ikenaga M."/>
            <person name="Okubo T."/>
            <person name="Ikeda S."/>
        </authorList>
    </citation>
    <scope>NUCLEOTIDE SEQUENCE [LARGE SCALE GENOMIC DNA]</scope>
    <source>
        <strain evidence="1 2">S58</strain>
    </source>
</reference>
<reference evidence="2" key="3">
    <citation type="submission" date="2016-02" db="EMBL/GenBank/DDBJ databases">
        <title>Draft genome of pathogenic Streptomyces sp. in Japan.</title>
        <authorList>
            <person name="Tomihama T."/>
            <person name="Ikenaga M."/>
            <person name="Sakai M."/>
            <person name="Okubo T."/>
            <person name="Ikeda S."/>
        </authorList>
    </citation>
    <scope>NUCLEOTIDE SEQUENCE [LARGE SCALE GENOMIC DNA]</scope>
    <source>
        <strain evidence="2">S58</strain>
    </source>
</reference>
<dbReference type="OrthoDB" id="4259471at2"/>
<dbReference type="AlphaFoldDB" id="A0A100JXN5"/>
<gene>
    <name evidence="1" type="ORF">SsS58_08047</name>
</gene>
<evidence type="ECO:0000313" key="1">
    <source>
        <dbReference type="EMBL" id="GAQ67591.1"/>
    </source>
</evidence>